<keyword evidence="5" id="KW-0804">Transcription</keyword>
<evidence type="ECO:0000256" key="5">
    <source>
        <dbReference type="ARBA" id="ARBA00023163"/>
    </source>
</evidence>
<dbReference type="InterPro" id="IPR036388">
    <property type="entry name" value="WH-like_DNA-bd_sf"/>
</dbReference>
<sequence length="207" mass="23858">MHRACFLESMHNPYREMDAQALWQLVKTKADSAAFAELHARFSGKLYALSYRKTGDSDASEDLVQDLFVTLWVQREALSIDKTIQVYLFSALKNRIISYLRKQILHKSVSLDEVYSEVQVSHSANVVQDWIQVREVQEVYLRELQNLPEKSREVFELSRSGLANKEIAEQLGLAEKTIEFHISKCLRVLRVKLLYVVGVVSTLLLLN</sequence>
<keyword evidence="3" id="KW-0805">Transcription regulation</keyword>
<organism evidence="8 9">
    <name type="scientific">Larkinella punicea</name>
    <dbReference type="NCBI Taxonomy" id="2315727"/>
    <lineage>
        <taxon>Bacteria</taxon>
        <taxon>Pseudomonadati</taxon>
        <taxon>Bacteroidota</taxon>
        <taxon>Cytophagia</taxon>
        <taxon>Cytophagales</taxon>
        <taxon>Spirosomataceae</taxon>
        <taxon>Larkinella</taxon>
    </lineage>
</organism>
<feature type="domain" description="HTH luxR-type" evidence="7">
    <location>
        <begin position="144"/>
        <end position="201"/>
    </location>
</feature>
<proteinExistence type="inferred from homology"/>
<dbReference type="InterPro" id="IPR039425">
    <property type="entry name" value="RNA_pol_sigma-70-like"/>
</dbReference>
<dbReference type="PANTHER" id="PTHR43133">
    <property type="entry name" value="RNA POLYMERASE ECF-TYPE SIGMA FACTO"/>
    <property type="match status" value="1"/>
</dbReference>
<dbReference type="EMBL" id="QOWE01000033">
    <property type="protein sequence ID" value="RCR65951.1"/>
    <property type="molecule type" value="Genomic_DNA"/>
</dbReference>
<evidence type="ECO:0000256" key="4">
    <source>
        <dbReference type="ARBA" id="ARBA00023082"/>
    </source>
</evidence>
<dbReference type="Proteomes" id="UP000253383">
    <property type="component" value="Unassembled WGS sequence"/>
</dbReference>
<evidence type="ECO:0000313" key="8">
    <source>
        <dbReference type="EMBL" id="RCR65951.1"/>
    </source>
</evidence>
<dbReference type="PANTHER" id="PTHR43133:SF46">
    <property type="entry name" value="RNA POLYMERASE SIGMA-70 FACTOR ECF SUBFAMILY"/>
    <property type="match status" value="1"/>
</dbReference>
<dbReference type="InterPro" id="IPR014327">
    <property type="entry name" value="RNA_pol_sigma70_bacteroid"/>
</dbReference>
<gene>
    <name evidence="8" type="ORF">DUE52_29475</name>
</gene>
<dbReference type="AlphaFoldDB" id="A0A368JIL2"/>
<dbReference type="SUPFAM" id="SSF46894">
    <property type="entry name" value="C-terminal effector domain of the bipartite response regulators"/>
    <property type="match status" value="1"/>
</dbReference>
<keyword evidence="4" id="KW-0731">Sigma factor</keyword>
<evidence type="ECO:0000256" key="1">
    <source>
        <dbReference type="ARBA" id="ARBA00007788"/>
    </source>
</evidence>
<dbReference type="Gene3D" id="1.10.1740.10">
    <property type="match status" value="1"/>
</dbReference>
<dbReference type="GO" id="GO:0003677">
    <property type="term" value="F:DNA binding"/>
    <property type="evidence" value="ECO:0007669"/>
    <property type="project" value="InterPro"/>
</dbReference>
<dbReference type="InterPro" id="IPR000792">
    <property type="entry name" value="Tscrpt_reg_LuxR_C"/>
</dbReference>
<name>A0A368JIL2_9BACT</name>
<reference evidence="8 9" key="1">
    <citation type="submission" date="2018-07" db="EMBL/GenBank/DDBJ databases">
        <title>Genome analysis of Larkinella rosea.</title>
        <authorList>
            <person name="Zhou Z."/>
            <person name="Wang G."/>
        </authorList>
    </citation>
    <scope>NUCLEOTIDE SEQUENCE [LARGE SCALE GENOMIC DNA]</scope>
    <source>
        <strain evidence="9">zzj9</strain>
    </source>
</reference>
<dbReference type="GO" id="GO:0016987">
    <property type="term" value="F:sigma factor activity"/>
    <property type="evidence" value="ECO:0007669"/>
    <property type="project" value="UniProtKB-KW"/>
</dbReference>
<comment type="caution">
    <text evidence="8">The sequence shown here is derived from an EMBL/GenBank/DDBJ whole genome shotgun (WGS) entry which is preliminary data.</text>
</comment>
<dbReference type="Pfam" id="PF04542">
    <property type="entry name" value="Sigma70_r2"/>
    <property type="match status" value="1"/>
</dbReference>
<dbReference type="NCBIfam" id="TIGR02937">
    <property type="entry name" value="sigma70-ECF"/>
    <property type="match status" value="1"/>
</dbReference>
<dbReference type="Pfam" id="PF00196">
    <property type="entry name" value="GerE"/>
    <property type="match status" value="1"/>
</dbReference>
<dbReference type="GO" id="GO:0006352">
    <property type="term" value="P:DNA-templated transcription initiation"/>
    <property type="evidence" value="ECO:0007669"/>
    <property type="project" value="InterPro"/>
</dbReference>
<comment type="similarity">
    <text evidence="1">Belongs to the sigma-70 factor family.</text>
</comment>
<dbReference type="InterPro" id="IPR007627">
    <property type="entry name" value="RNA_pol_sigma70_r2"/>
</dbReference>
<evidence type="ECO:0000259" key="7">
    <source>
        <dbReference type="SMART" id="SM00421"/>
    </source>
</evidence>
<dbReference type="PRINTS" id="PR00038">
    <property type="entry name" value="HTHLUXR"/>
</dbReference>
<dbReference type="InterPro" id="IPR013325">
    <property type="entry name" value="RNA_pol_sigma_r2"/>
</dbReference>
<protein>
    <recommendedName>
        <fullName evidence="2">RNA polymerase sigma factor SigS</fullName>
    </recommendedName>
</protein>
<dbReference type="SUPFAM" id="SSF88946">
    <property type="entry name" value="Sigma2 domain of RNA polymerase sigma factors"/>
    <property type="match status" value="1"/>
</dbReference>
<dbReference type="NCBIfam" id="TIGR02985">
    <property type="entry name" value="Sig70_bacteroi1"/>
    <property type="match status" value="1"/>
</dbReference>
<dbReference type="InterPro" id="IPR014284">
    <property type="entry name" value="RNA_pol_sigma-70_dom"/>
</dbReference>
<dbReference type="SMART" id="SM00421">
    <property type="entry name" value="HTH_LUXR"/>
    <property type="match status" value="1"/>
</dbReference>
<dbReference type="InterPro" id="IPR016032">
    <property type="entry name" value="Sig_transdc_resp-reg_C-effctor"/>
</dbReference>
<evidence type="ECO:0000256" key="2">
    <source>
        <dbReference type="ARBA" id="ARBA00021245"/>
    </source>
</evidence>
<evidence type="ECO:0000313" key="9">
    <source>
        <dbReference type="Proteomes" id="UP000253383"/>
    </source>
</evidence>
<keyword evidence="9" id="KW-1185">Reference proteome</keyword>
<evidence type="ECO:0000256" key="3">
    <source>
        <dbReference type="ARBA" id="ARBA00023015"/>
    </source>
</evidence>
<comment type="function">
    <text evidence="6">Sigma factors are initiation factors that promote the attachment of RNA polymerase to specific initiation sites and are then released. Sigma-S contributes to the protection against external stress, thus playing a role in cellular fitness and survival.</text>
</comment>
<dbReference type="Gene3D" id="1.10.10.10">
    <property type="entry name" value="Winged helix-like DNA-binding domain superfamily/Winged helix DNA-binding domain"/>
    <property type="match status" value="1"/>
</dbReference>
<accession>A0A368JIL2</accession>
<evidence type="ECO:0000256" key="6">
    <source>
        <dbReference type="ARBA" id="ARBA00024701"/>
    </source>
</evidence>